<evidence type="ECO:0000313" key="6">
    <source>
        <dbReference type="EMBL" id="SNZ00357.1"/>
    </source>
</evidence>
<dbReference type="PANTHER" id="PTHR43280:SF29">
    <property type="entry name" value="ARAC-FAMILY TRANSCRIPTIONAL REGULATOR"/>
    <property type="match status" value="1"/>
</dbReference>
<feature type="transmembrane region" description="Helical" evidence="4">
    <location>
        <begin position="39"/>
        <end position="55"/>
    </location>
</feature>
<dbReference type="GO" id="GO:0043565">
    <property type="term" value="F:sequence-specific DNA binding"/>
    <property type="evidence" value="ECO:0007669"/>
    <property type="project" value="InterPro"/>
</dbReference>
<dbReference type="PANTHER" id="PTHR43280">
    <property type="entry name" value="ARAC-FAMILY TRANSCRIPTIONAL REGULATOR"/>
    <property type="match status" value="1"/>
</dbReference>
<dbReference type="Proteomes" id="UP000219048">
    <property type="component" value="Unassembled WGS sequence"/>
</dbReference>
<organism evidence="6 7">
    <name type="scientific">Flagellimonas pacifica</name>
    <dbReference type="NCBI Taxonomy" id="1247520"/>
    <lineage>
        <taxon>Bacteria</taxon>
        <taxon>Pseudomonadati</taxon>
        <taxon>Bacteroidota</taxon>
        <taxon>Flavobacteriia</taxon>
        <taxon>Flavobacteriales</taxon>
        <taxon>Flavobacteriaceae</taxon>
        <taxon>Flagellimonas</taxon>
    </lineage>
</organism>
<keyword evidence="4" id="KW-0812">Transmembrane</keyword>
<dbReference type="SUPFAM" id="SSF46689">
    <property type="entry name" value="Homeodomain-like"/>
    <property type="match status" value="1"/>
</dbReference>
<dbReference type="GO" id="GO:0003700">
    <property type="term" value="F:DNA-binding transcription factor activity"/>
    <property type="evidence" value="ECO:0007669"/>
    <property type="project" value="InterPro"/>
</dbReference>
<keyword evidence="7" id="KW-1185">Reference proteome</keyword>
<dbReference type="EMBL" id="OBEH01000003">
    <property type="protein sequence ID" value="SNZ00357.1"/>
    <property type="molecule type" value="Genomic_DNA"/>
</dbReference>
<evidence type="ECO:0000256" key="2">
    <source>
        <dbReference type="ARBA" id="ARBA00023125"/>
    </source>
</evidence>
<feature type="transmembrane region" description="Helical" evidence="4">
    <location>
        <begin position="123"/>
        <end position="144"/>
    </location>
</feature>
<sequence>MENKIELIESIGKIVVFIMLLLSVFLFTVKTKNKLSNRLFGIYLLVIAFDLIGLFTNKTLEYPNIQNLKVSSSLLQLPLFYLYVLSACYINFKITKKHIVHAFPFFLFLFVFKTTGFSSESLLLFKITAELQFIVYIIIIFIILKKYKTVYLENYTNANYAIYKWLFQISVFSCIAHSFVLIRWGLSNSALQHYILNVNILISISVLLITVFFVLKALYQPKLFTGININLKPIAVGVEEKNKGYFHKKNELENKYLKKLTSFMEERKPYLDCELTLQKLAFQTDIPEKDLSILINHQLGKHFFDFVNEYRINEAKEVLKNPNEKDVTILEILYQVGFNSKSSFYTAFKKITNQTPVQYRKQHLSN</sequence>
<feature type="transmembrane region" description="Helical" evidence="4">
    <location>
        <begin position="194"/>
        <end position="215"/>
    </location>
</feature>
<dbReference type="SMART" id="SM00342">
    <property type="entry name" value="HTH_ARAC"/>
    <property type="match status" value="1"/>
</dbReference>
<keyword evidence="4" id="KW-1133">Transmembrane helix</keyword>
<dbReference type="OrthoDB" id="5492415at2"/>
<dbReference type="PROSITE" id="PS00041">
    <property type="entry name" value="HTH_ARAC_FAMILY_1"/>
    <property type="match status" value="1"/>
</dbReference>
<feature type="transmembrane region" description="Helical" evidence="4">
    <location>
        <begin position="99"/>
        <end position="117"/>
    </location>
</feature>
<feature type="transmembrane region" description="Helical" evidence="4">
    <location>
        <begin position="165"/>
        <end position="182"/>
    </location>
</feature>
<keyword evidence="1" id="KW-0805">Transcription regulation</keyword>
<dbReference type="PROSITE" id="PS01124">
    <property type="entry name" value="HTH_ARAC_FAMILY_2"/>
    <property type="match status" value="1"/>
</dbReference>
<name>A0A285MUY5_9FLAO</name>
<evidence type="ECO:0000256" key="4">
    <source>
        <dbReference type="SAM" id="Phobius"/>
    </source>
</evidence>
<protein>
    <submittedName>
        <fullName evidence="6">AraC-type DNA-binding protein</fullName>
    </submittedName>
</protein>
<feature type="domain" description="HTH araC/xylS-type" evidence="5">
    <location>
        <begin position="258"/>
        <end position="362"/>
    </location>
</feature>
<keyword evidence="3" id="KW-0804">Transcription</keyword>
<gene>
    <name evidence="6" type="ORF">SAMN06265377_2178</name>
</gene>
<evidence type="ECO:0000256" key="3">
    <source>
        <dbReference type="ARBA" id="ARBA00023163"/>
    </source>
</evidence>
<proteinExistence type="predicted"/>
<feature type="transmembrane region" description="Helical" evidence="4">
    <location>
        <begin position="6"/>
        <end position="27"/>
    </location>
</feature>
<reference evidence="7" key="1">
    <citation type="submission" date="2017-09" db="EMBL/GenBank/DDBJ databases">
        <authorList>
            <person name="Varghese N."/>
            <person name="Submissions S."/>
        </authorList>
    </citation>
    <scope>NUCLEOTIDE SEQUENCE [LARGE SCALE GENOMIC DNA]</scope>
    <source>
        <strain evidence="7">DSM 25885</strain>
    </source>
</reference>
<evidence type="ECO:0000313" key="7">
    <source>
        <dbReference type="Proteomes" id="UP000219048"/>
    </source>
</evidence>
<dbReference type="Gene3D" id="1.10.10.60">
    <property type="entry name" value="Homeodomain-like"/>
    <property type="match status" value="2"/>
</dbReference>
<dbReference type="InterPro" id="IPR009057">
    <property type="entry name" value="Homeodomain-like_sf"/>
</dbReference>
<dbReference type="Pfam" id="PF12833">
    <property type="entry name" value="HTH_18"/>
    <property type="match status" value="1"/>
</dbReference>
<dbReference type="AlphaFoldDB" id="A0A285MUY5"/>
<keyword evidence="2 6" id="KW-0238">DNA-binding</keyword>
<dbReference type="InterPro" id="IPR018062">
    <property type="entry name" value="HTH_AraC-typ_CS"/>
</dbReference>
<dbReference type="InterPro" id="IPR018060">
    <property type="entry name" value="HTH_AraC"/>
</dbReference>
<feature type="transmembrane region" description="Helical" evidence="4">
    <location>
        <begin position="75"/>
        <end position="92"/>
    </location>
</feature>
<keyword evidence="4" id="KW-0472">Membrane</keyword>
<evidence type="ECO:0000256" key="1">
    <source>
        <dbReference type="ARBA" id="ARBA00023015"/>
    </source>
</evidence>
<accession>A0A285MUY5</accession>
<evidence type="ECO:0000259" key="5">
    <source>
        <dbReference type="PROSITE" id="PS01124"/>
    </source>
</evidence>